<evidence type="ECO:0000259" key="8">
    <source>
        <dbReference type="Pfam" id="PF17390"/>
    </source>
</evidence>
<dbReference type="Gene3D" id="2.60.40.2700">
    <property type="match status" value="1"/>
</dbReference>
<dbReference type="GO" id="GO:0005975">
    <property type="term" value="P:carbohydrate metabolic process"/>
    <property type="evidence" value="ECO:0007669"/>
    <property type="project" value="InterPro"/>
</dbReference>
<accession>A0A2S0WLC5</accession>
<feature type="domain" description="Bacterial Ig-like" evidence="6">
    <location>
        <begin position="1913"/>
        <end position="1993"/>
    </location>
</feature>
<dbReference type="InterPro" id="IPR013737">
    <property type="entry name" value="Bac_rhamnosid_N"/>
</dbReference>
<dbReference type="Gene3D" id="2.60.40.10">
    <property type="entry name" value="Immunoglobulins"/>
    <property type="match status" value="1"/>
</dbReference>
<proteinExistence type="predicted"/>
<dbReference type="Pfam" id="PF25788">
    <property type="entry name" value="Ig_Rha78A_N"/>
    <property type="match status" value="1"/>
</dbReference>
<dbReference type="InterPro" id="IPR013783">
    <property type="entry name" value="Ig-like_fold"/>
</dbReference>
<dbReference type="InterPro" id="IPR012341">
    <property type="entry name" value="6hp_glycosidase-like_sf"/>
</dbReference>
<dbReference type="Gene3D" id="2.60.120.260">
    <property type="entry name" value="Galactose-binding domain-like"/>
    <property type="match status" value="2"/>
</dbReference>
<dbReference type="Pfam" id="PF08531">
    <property type="entry name" value="Bac_rhamnosid_N"/>
    <property type="match status" value="1"/>
</dbReference>
<dbReference type="OrthoDB" id="9761045at2"/>
<dbReference type="EC" id="3.2.1.40" evidence="2"/>
<evidence type="ECO:0000259" key="5">
    <source>
        <dbReference type="Pfam" id="PF08531"/>
    </source>
</evidence>
<evidence type="ECO:0000256" key="3">
    <source>
        <dbReference type="ARBA" id="ARBA00022801"/>
    </source>
</evidence>
<organism evidence="9 10">
    <name type="scientific">Aeromicrobium chenweiae</name>
    <dbReference type="NCBI Taxonomy" id="2079793"/>
    <lineage>
        <taxon>Bacteria</taxon>
        <taxon>Bacillati</taxon>
        <taxon>Actinomycetota</taxon>
        <taxon>Actinomycetes</taxon>
        <taxon>Propionibacteriales</taxon>
        <taxon>Nocardioidaceae</taxon>
        <taxon>Aeromicrobium</taxon>
    </lineage>
</organism>
<protein>
    <recommendedName>
        <fullName evidence="2">alpha-L-rhamnosidase</fullName>
        <ecNumber evidence="2">3.2.1.40</ecNumber>
    </recommendedName>
</protein>
<dbReference type="Pfam" id="PF17389">
    <property type="entry name" value="Bac_rhamnosid6H"/>
    <property type="match status" value="1"/>
</dbReference>
<evidence type="ECO:0000256" key="1">
    <source>
        <dbReference type="ARBA" id="ARBA00001445"/>
    </source>
</evidence>
<name>A0A2S0WLC5_9ACTN</name>
<feature type="domain" description="Alpha-L-rhamnosidase concanavalin-like" evidence="4">
    <location>
        <begin position="552"/>
        <end position="644"/>
    </location>
</feature>
<evidence type="ECO:0000256" key="2">
    <source>
        <dbReference type="ARBA" id="ARBA00012652"/>
    </source>
</evidence>
<dbReference type="Gene3D" id="1.50.10.10">
    <property type="match status" value="1"/>
</dbReference>
<dbReference type="EMBL" id="CP026952">
    <property type="protein sequence ID" value="AWB92107.1"/>
    <property type="molecule type" value="Genomic_DNA"/>
</dbReference>
<dbReference type="RefSeq" id="WP_108577752.1">
    <property type="nucleotide sequence ID" value="NZ_CP026952.1"/>
</dbReference>
<evidence type="ECO:0000313" key="10">
    <source>
        <dbReference type="Proteomes" id="UP000244384"/>
    </source>
</evidence>
<dbReference type="InterPro" id="IPR016007">
    <property type="entry name" value="Alpha_rhamnosid"/>
</dbReference>
<reference evidence="10" key="1">
    <citation type="submission" date="2018-01" db="EMBL/GenBank/DDBJ databases">
        <authorList>
            <person name="Li J."/>
        </authorList>
    </citation>
    <scope>NUCLEOTIDE SEQUENCE [LARGE SCALE GENOMIC DNA]</scope>
    <source>
        <strain evidence="10">592</strain>
    </source>
</reference>
<feature type="domain" description="Alpha-L-rhamnosidase six-hairpin glycosidase" evidence="7">
    <location>
        <begin position="660"/>
        <end position="1004"/>
    </location>
</feature>
<dbReference type="Proteomes" id="UP000244384">
    <property type="component" value="Chromosome"/>
</dbReference>
<evidence type="ECO:0000313" key="9">
    <source>
        <dbReference type="EMBL" id="AWB92107.1"/>
    </source>
</evidence>
<evidence type="ECO:0000259" key="7">
    <source>
        <dbReference type="Pfam" id="PF17389"/>
    </source>
</evidence>
<sequence length="1996" mass="214120">MTPHAPPPRHLTRLRAQLIVIVTVLGVMFAGSPAMAAPEPSGPSAVTLDSLKVERKTQPVGIDVKAPRFAWQIESSERDVRQESYRVRVTKDDKSVWDSGVVDSERSFDVAYDGPALEAASRYDWTVDVVTTAGETTKSSSFRTGLMNAKDWGDSTWIGATSPVDDALALWDNYTADFDFTIDAFSFGAFVRAPSASDALMWQVSVADGTPRLRPHRRVGGGYSLLENPGIDLSRFVTVDQLTKQSNKLSVTVSAGTDATSVTVVTRLNGQQVDSRVVTQAGTMQRGFVGLRSDNNGSQPERSRLHALTVTRTADGTVLAKHDFADGDNPFTAGTIVDGSLQLSGSVDTVLSPKPAAAPLMRKEFTVDKPVRNATYYVAAGGYADVSLNGAPISKDVLSPGFTDYDDRVQYAATDVTKQLHEGRNALGMELGRGFFGMTGGNVWRWESPPWHAEPRARGLLAIEYADGSTDRVVTDDSWTFHEGPTQFDDLYAGEVYRASAEIPGWDVDGFDDSSWRSVREVTGPKGTLVNQRQQPIRITEALPAASMTEPAKGVYVIKFPRVIAGVVEYTVTGPAGTTIRAAHGEKLRANGRVNMDNNGGFQSGFQTDQFILAGTGKPETWTPKFSYKGFQYIEVTGWPGDKAPPLSAFTAKLLHTDAERTGSFESSSATMNGTHDAVVNTLYNNIHGIVTDTPMFEKNGWTGDAAVGTEMFIRNLDVHELFAKWMTDIQDSREPNGAPMVIAPSSGNWGAWGPSQPWHSAYVNIPWWLYQYGGDDQVMTELYDGMKAYVDLEFGRRRADGTVISNRLGDWVSPEGSPAGGHAPGEDQRVEGTAYLYMMFQTMERTARHLGKTADASRFAERAQTVKTDFNKAYFDSADDRYRGEGDDGKRYRQVHNVLALQFGLTPDAATTKRVADRLAADVVKRDYHLDTGTLGTKYLLPVLTKYGHGDVAYKLATQTTYPSWGYKLANGATSMWEHWSLEARSLGHYFLGTVDDWFYTDVAGIRPSEEKGYREVTIAPQVTGEMTWAKATTQTPYGAVTSDWRRSGRSVLLTAKVPVGSTATVVLPGEVGSTILEAGMPAADAAGVRKATYADGSWTLTVGSGSYDFRVMPQADPERDVEASLSTAKDQVNRGDSATGKLTIDNFSPVDVSDVTVKVSGDSLRFTKDEFTVGRLSGDSSTSVDLEAEVAQKSPMGARDVTVTVSFSADGQQYSVTEKLPWITVVSGVDIEQVVAGGLTDPDGLTTTEITAEVTNSTSHPVSGRLVADRAGWATKASKSVTIPAGGSVQVTATVTPRRHVVTPSTAFDVVFVDDDVELAREGARVAASLTTPPAASVDHVDFGNNASETAHALQAASTSGTSSEAGLTRRYAHSQYPGSWFSAEVVVPKGQAFALRLRETFDGAKTKEFNLYADDVLVGRYEVPRTQTGNGWLAHQIIVDDPAVMAATADGKARLKFEFPKDARAGNFDPSIADAWVIEVPSADGPAVKAEVSKAGQDGWHGAGAALTLSSQDGATIRYRVGTGAWTDYTAAVPLAEGSGTVEFQARASDGLLGPIGVLTPKVDTTKPLASASVDEDRTVTITGEDLLSGVSTIEYRVDKGDWQVYAKPFALNGSAHQVTYRATDLAGNVGDEQVLDVPAGPLEAVVTADVSKAGKDGWHGAGATMTLTAAAADDEEDVTIRYRVDGGSWSEYTGPVELDEGLALVEYQAVSGDRTGVIGSTAVKVDATVPAVKVVVDDTRQLSLAATDALSGVDTVEYRVAGGEWATYTAPVSLSKAAQTVAYRATDLAGNTSAVRTVDVTAAPAPVPGPAPRVKKAPVVKGTLKAGRVLRTTKGAWDLKGLTYSRQWMRNGRAISGATATTYRLRTTDVGARISVKVTAAKSGHRNGSATTARTGKIRAASSRTALKANRRTLAPGQRLKVTTTVTSPGLRPGGRVQFYYRGKKVRTVTLKNGKVTTSFRPRVRGKHTLKAVYRGVKGIDGSRKSVTIRIR</sequence>
<accession>A0A5F2ETS6</accession>
<dbReference type="PANTHER" id="PTHR33307:SF6">
    <property type="entry name" value="ALPHA-RHAMNOSIDASE (EUROFUNG)-RELATED"/>
    <property type="match status" value="1"/>
</dbReference>
<keyword evidence="3" id="KW-0378">Hydrolase</keyword>
<dbReference type="SUPFAM" id="SSF48208">
    <property type="entry name" value="Six-hairpin glycosidases"/>
    <property type="match status" value="1"/>
</dbReference>
<gene>
    <name evidence="9" type="ORF">C3E78_07795</name>
</gene>
<evidence type="ECO:0000259" key="4">
    <source>
        <dbReference type="Pfam" id="PF05592"/>
    </source>
</evidence>
<dbReference type="NCBIfam" id="NF047446">
    <property type="entry name" value="barrel_OmpL47"/>
    <property type="match status" value="2"/>
</dbReference>
<feature type="domain" description="Alpha-L-rhamnosidase C-terminal" evidence="8">
    <location>
        <begin position="1006"/>
        <end position="1076"/>
    </location>
</feature>
<comment type="catalytic activity">
    <reaction evidence="1">
        <text>Hydrolysis of terminal non-reducing alpha-L-rhamnose residues in alpha-L-rhamnosides.</text>
        <dbReference type="EC" id="3.2.1.40"/>
    </reaction>
</comment>
<dbReference type="InterPro" id="IPR035398">
    <property type="entry name" value="Bac_rhamnosid_C"/>
</dbReference>
<dbReference type="GO" id="GO:0030596">
    <property type="term" value="F:alpha-L-rhamnosidase activity"/>
    <property type="evidence" value="ECO:0007669"/>
    <property type="project" value="UniProtKB-EC"/>
</dbReference>
<evidence type="ECO:0000259" key="6">
    <source>
        <dbReference type="Pfam" id="PF16640"/>
    </source>
</evidence>
<dbReference type="Pfam" id="PF05592">
    <property type="entry name" value="Bac_rhamnosid"/>
    <property type="match status" value="1"/>
</dbReference>
<dbReference type="Gene3D" id="2.60.420.10">
    <property type="entry name" value="Maltose phosphorylase, domain 3"/>
    <property type="match status" value="1"/>
</dbReference>
<dbReference type="PANTHER" id="PTHR33307">
    <property type="entry name" value="ALPHA-RHAMNOSIDASE (EUROFUNG)"/>
    <property type="match status" value="1"/>
</dbReference>
<dbReference type="InterPro" id="IPR032109">
    <property type="entry name" value="Big_3_5"/>
</dbReference>
<dbReference type="Pfam" id="PF16640">
    <property type="entry name" value="Big_3_5"/>
    <property type="match status" value="1"/>
</dbReference>
<dbReference type="KEGG" id="aez:C3E78_07795"/>
<dbReference type="InterPro" id="IPR035396">
    <property type="entry name" value="Bac_rhamnosid6H"/>
</dbReference>
<dbReference type="Pfam" id="PF17390">
    <property type="entry name" value="Bac_rhamnosid_C"/>
    <property type="match status" value="1"/>
</dbReference>
<feature type="domain" description="Bacterial alpha-L-rhamnosidase N-terminal" evidence="5">
    <location>
        <begin position="369"/>
        <end position="541"/>
    </location>
</feature>
<dbReference type="InterPro" id="IPR008902">
    <property type="entry name" value="Rhamnosid_concanavalin"/>
</dbReference>
<keyword evidence="10" id="KW-1185">Reference proteome</keyword>
<dbReference type="InterPro" id="IPR058094">
    <property type="entry name" value="Ig-like_OmpL47-like"/>
</dbReference>
<dbReference type="InterPro" id="IPR008928">
    <property type="entry name" value="6-hairpin_glycosidase_sf"/>
</dbReference>